<reference evidence="3" key="1">
    <citation type="submission" date="2021-05" db="EMBL/GenBank/DDBJ databases">
        <authorList>
            <person name="Alioto T."/>
            <person name="Alioto T."/>
            <person name="Gomez Garrido J."/>
        </authorList>
    </citation>
    <scope>NUCLEOTIDE SEQUENCE</scope>
</reference>
<organism evidence="3">
    <name type="scientific">Culex pipiens</name>
    <name type="common">House mosquito</name>
    <dbReference type="NCBI Taxonomy" id="7175"/>
    <lineage>
        <taxon>Eukaryota</taxon>
        <taxon>Metazoa</taxon>
        <taxon>Ecdysozoa</taxon>
        <taxon>Arthropoda</taxon>
        <taxon>Hexapoda</taxon>
        <taxon>Insecta</taxon>
        <taxon>Pterygota</taxon>
        <taxon>Neoptera</taxon>
        <taxon>Endopterygota</taxon>
        <taxon>Diptera</taxon>
        <taxon>Nematocera</taxon>
        <taxon>Culicoidea</taxon>
        <taxon>Culicidae</taxon>
        <taxon>Culicinae</taxon>
        <taxon>Culicini</taxon>
        <taxon>Culex</taxon>
        <taxon>Culex</taxon>
    </lineage>
</organism>
<proteinExistence type="predicted"/>
<keyword evidence="2" id="KW-1133">Transmembrane helix</keyword>
<feature type="region of interest" description="Disordered" evidence="1">
    <location>
        <begin position="1"/>
        <end position="23"/>
    </location>
</feature>
<dbReference type="EMBL" id="HBUE01114266">
    <property type="protein sequence ID" value="CAG6490150.1"/>
    <property type="molecule type" value="Transcribed_RNA"/>
</dbReference>
<evidence type="ECO:0000313" key="3">
    <source>
        <dbReference type="EMBL" id="CAG6536949.1"/>
    </source>
</evidence>
<protein>
    <submittedName>
        <fullName evidence="3">(northern house mosquito) hypothetical protein</fullName>
    </submittedName>
</protein>
<dbReference type="EMBL" id="HBUE01322536">
    <property type="protein sequence ID" value="CAG6588952.1"/>
    <property type="molecule type" value="Transcribed_RNA"/>
</dbReference>
<keyword evidence="2" id="KW-0472">Membrane</keyword>
<feature type="transmembrane region" description="Helical" evidence="2">
    <location>
        <begin position="83"/>
        <end position="100"/>
    </location>
</feature>
<sequence length="130" mass="14245">MGSTPSRRQQPHSHPPFQPLSSDEASVRASLLGGYQRIGDGPVEHLAQEAANAGRRVRYTAKVAACCYNTRTVLGQICTCQTILALVMLMIVATVMWFHWDQLGPASKAVHRIARTTTTTISPPKEVVFE</sequence>
<evidence type="ECO:0000256" key="1">
    <source>
        <dbReference type="SAM" id="MobiDB-lite"/>
    </source>
</evidence>
<evidence type="ECO:0000256" key="2">
    <source>
        <dbReference type="SAM" id="Phobius"/>
    </source>
</evidence>
<dbReference type="AlphaFoldDB" id="A0A8D8MQE6"/>
<name>A0A8D8MQE6_CULPI</name>
<keyword evidence="2" id="KW-0812">Transmembrane</keyword>
<accession>A0A8D8MQE6</accession>
<dbReference type="EMBL" id="HBUE01215980">
    <property type="protein sequence ID" value="CAG6536949.1"/>
    <property type="molecule type" value="Transcribed_RNA"/>
</dbReference>